<dbReference type="Proteomes" id="UP001286313">
    <property type="component" value="Unassembled WGS sequence"/>
</dbReference>
<name>A0AAE1FYN4_PETCI</name>
<feature type="region of interest" description="Disordered" evidence="1">
    <location>
        <begin position="1"/>
        <end position="20"/>
    </location>
</feature>
<feature type="region of interest" description="Disordered" evidence="1">
    <location>
        <begin position="69"/>
        <end position="88"/>
    </location>
</feature>
<comment type="caution">
    <text evidence="2">The sequence shown here is derived from an EMBL/GenBank/DDBJ whole genome shotgun (WGS) entry which is preliminary data.</text>
</comment>
<evidence type="ECO:0000313" key="2">
    <source>
        <dbReference type="EMBL" id="KAK3883034.1"/>
    </source>
</evidence>
<dbReference type="EMBL" id="JAWQEG010001033">
    <property type="protein sequence ID" value="KAK3883034.1"/>
    <property type="molecule type" value="Genomic_DNA"/>
</dbReference>
<dbReference type="AlphaFoldDB" id="A0AAE1FYN4"/>
<proteinExistence type="predicted"/>
<protein>
    <submittedName>
        <fullName evidence="2">Uncharacterized protein</fullName>
    </submittedName>
</protein>
<gene>
    <name evidence="2" type="ORF">Pcinc_012624</name>
</gene>
<keyword evidence="3" id="KW-1185">Reference proteome</keyword>
<accession>A0AAE1FYN4</accession>
<organism evidence="2 3">
    <name type="scientific">Petrolisthes cinctipes</name>
    <name type="common">Flat porcelain crab</name>
    <dbReference type="NCBI Taxonomy" id="88211"/>
    <lineage>
        <taxon>Eukaryota</taxon>
        <taxon>Metazoa</taxon>
        <taxon>Ecdysozoa</taxon>
        <taxon>Arthropoda</taxon>
        <taxon>Crustacea</taxon>
        <taxon>Multicrustacea</taxon>
        <taxon>Malacostraca</taxon>
        <taxon>Eumalacostraca</taxon>
        <taxon>Eucarida</taxon>
        <taxon>Decapoda</taxon>
        <taxon>Pleocyemata</taxon>
        <taxon>Anomura</taxon>
        <taxon>Galatheoidea</taxon>
        <taxon>Porcellanidae</taxon>
        <taxon>Petrolisthes</taxon>
    </lineage>
</organism>
<sequence length="88" mass="9722">MDVVLLRQPPSPPPNNLAESDVDWMSEVGLSFPRGPTNTILKFHHVPPTHPPHFPSRFNYLSFLTNSATANHPPQAGRQSTTSLITLP</sequence>
<evidence type="ECO:0000313" key="3">
    <source>
        <dbReference type="Proteomes" id="UP001286313"/>
    </source>
</evidence>
<evidence type="ECO:0000256" key="1">
    <source>
        <dbReference type="SAM" id="MobiDB-lite"/>
    </source>
</evidence>
<reference evidence="2" key="1">
    <citation type="submission" date="2023-10" db="EMBL/GenBank/DDBJ databases">
        <title>Genome assemblies of two species of porcelain crab, Petrolisthes cinctipes and Petrolisthes manimaculis (Anomura: Porcellanidae).</title>
        <authorList>
            <person name="Angst P."/>
        </authorList>
    </citation>
    <scope>NUCLEOTIDE SEQUENCE</scope>
    <source>
        <strain evidence="2">PB745_01</strain>
        <tissue evidence="2">Gill</tissue>
    </source>
</reference>